<dbReference type="GeneID" id="6498611"/>
<dbReference type="OrthoDB" id="7865079at2759"/>
<accession>B3MJK7</accession>
<dbReference type="InParanoid" id="B3MJK7"/>
<feature type="region of interest" description="Disordered" evidence="1">
    <location>
        <begin position="48"/>
        <end position="69"/>
    </location>
</feature>
<dbReference type="Proteomes" id="UP000007801">
    <property type="component" value="Unassembled WGS sequence"/>
</dbReference>
<organism evidence="2 3">
    <name type="scientific">Drosophila ananassae</name>
    <name type="common">Fruit fly</name>
    <dbReference type="NCBI Taxonomy" id="7217"/>
    <lineage>
        <taxon>Eukaryota</taxon>
        <taxon>Metazoa</taxon>
        <taxon>Ecdysozoa</taxon>
        <taxon>Arthropoda</taxon>
        <taxon>Hexapoda</taxon>
        <taxon>Insecta</taxon>
        <taxon>Pterygota</taxon>
        <taxon>Neoptera</taxon>
        <taxon>Endopterygota</taxon>
        <taxon>Diptera</taxon>
        <taxon>Brachycera</taxon>
        <taxon>Muscomorpha</taxon>
        <taxon>Ephydroidea</taxon>
        <taxon>Drosophilidae</taxon>
        <taxon>Drosophila</taxon>
        <taxon>Sophophora</taxon>
    </lineage>
</organism>
<protein>
    <submittedName>
        <fullName evidence="2">Uncharacterized protein</fullName>
    </submittedName>
</protein>
<dbReference type="EMBL" id="CH902620">
    <property type="protein sequence ID" value="EDV32375.2"/>
    <property type="molecule type" value="Genomic_DNA"/>
</dbReference>
<reference evidence="2 3" key="1">
    <citation type="journal article" date="2007" name="Nature">
        <title>Evolution of genes and genomes on the Drosophila phylogeny.</title>
        <authorList>
            <consortium name="Drosophila 12 Genomes Consortium"/>
            <person name="Clark A.G."/>
            <person name="Eisen M.B."/>
            <person name="Smith D.R."/>
            <person name="Bergman C.M."/>
            <person name="Oliver B."/>
            <person name="Markow T.A."/>
            <person name="Kaufman T.C."/>
            <person name="Kellis M."/>
            <person name="Gelbart W."/>
            <person name="Iyer V.N."/>
            <person name="Pollard D.A."/>
            <person name="Sackton T.B."/>
            <person name="Larracuente A.M."/>
            <person name="Singh N.D."/>
            <person name="Abad J.P."/>
            <person name="Abt D.N."/>
            <person name="Adryan B."/>
            <person name="Aguade M."/>
            <person name="Akashi H."/>
            <person name="Anderson W.W."/>
            <person name="Aquadro C.F."/>
            <person name="Ardell D.H."/>
            <person name="Arguello R."/>
            <person name="Artieri C.G."/>
            <person name="Barbash D.A."/>
            <person name="Barker D."/>
            <person name="Barsanti P."/>
            <person name="Batterham P."/>
            <person name="Batzoglou S."/>
            <person name="Begun D."/>
            <person name="Bhutkar A."/>
            <person name="Blanco E."/>
            <person name="Bosak S.A."/>
            <person name="Bradley R.K."/>
            <person name="Brand A.D."/>
            <person name="Brent M.R."/>
            <person name="Brooks A.N."/>
            <person name="Brown R.H."/>
            <person name="Butlin R.K."/>
            <person name="Caggese C."/>
            <person name="Calvi B.R."/>
            <person name="Bernardo de Carvalho A."/>
            <person name="Caspi A."/>
            <person name="Castrezana S."/>
            <person name="Celniker S.E."/>
            <person name="Chang J.L."/>
            <person name="Chapple C."/>
            <person name="Chatterji S."/>
            <person name="Chinwalla A."/>
            <person name="Civetta A."/>
            <person name="Clifton S.W."/>
            <person name="Comeron J.M."/>
            <person name="Costello J.C."/>
            <person name="Coyne J.A."/>
            <person name="Daub J."/>
            <person name="David R.G."/>
            <person name="Delcher A.L."/>
            <person name="Delehaunty K."/>
            <person name="Do C.B."/>
            <person name="Ebling H."/>
            <person name="Edwards K."/>
            <person name="Eickbush T."/>
            <person name="Evans J.D."/>
            <person name="Filipski A."/>
            <person name="Findeiss S."/>
            <person name="Freyhult E."/>
            <person name="Fulton L."/>
            <person name="Fulton R."/>
            <person name="Garcia A.C."/>
            <person name="Gardiner A."/>
            <person name="Garfield D.A."/>
            <person name="Garvin B.E."/>
            <person name="Gibson G."/>
            <person name="Gilbert D."/>
            <person name="Gnerre S."/>
            <person name="Godfrey J."/>
            <person name="Good R."/>
            <person name="Gotea V."/>
            <person name="Gravely B."/>
            <person name="Greenberg A.J."/>
            <person name="Griffiths-Jones S."/>
            <person name="Gross S."/>
            <person name="Guigo R."/>
            <person name="Gustafson E.A."/>
            <person name="Haerty W."/>
            <person name="Hahn M.W."/>
            <person name="Halligan D.L."/>
            <person name="Halpern A.L."/>
            <person name="Halter G.M."/>
            <person name="Han M.V."/>
            <person name="Heger A."/>
            <person name="Hillier L."/>
            <person name="Hinrichs A.S."/>
            <person name="Holmes I."/>
            <person name="Hoskins R.A."/>
            <person name="Hubisz M.J."/>
            <person name="Hultmark D."/>
            <person name="Huntley M.A."/>
            <person name="Jaffe D.B."/>
            <person name="Jagadeeshan S."/>
            <person name="Jeck W.R."/>
            <person name="Johnson J."/>
            <person name="Jones C.D."/>
            <person name="Jordan W.C."/>
            <person name="Karpen G.H."/>
            <person name="Kataoka E."/>
            <person name="Keightley P.D."/>
            <person name="Kheradpour P."/>
            <person name="Kirkness E.F."/>
            <person name="Koerich L.B."/>
            <person name="Kristiansen K."/>
            <person name="Kudrna D."/>
            <person name="Kulathinal R.J."/>
            <person name="Kumar S."/>
            <person name="Kwok R."/>
            <person name="Lander E."/>
            <person name="Langley C.H."/>
            <person name="Lapoint R."/>
            <person name="Lazzaro B.P."/>
            <person name="Lee S.J."/>
            <person name="Levesque L."/>
            <person name="Li R."/>
            <person name="Lin C.F."/>
            <person name="Lin M.F."/>
            <person name="Lindblad-Toh K."/>
            <person name="Llopart A."/>
            <person name="Long M."/>
            <person name="Low L."/>
            <person name="Lozovsky E."/>
            <person name="Lu J."/>
            <person name="Luo M."/>
            <person name="Machado C.A."/>
            <person name="Makalowski W."/>
            <person name="Marzo M."/>
            <person name="Matsuda M."/>
            <person name="Matzkin L."/>
            <person name="McAllister B."/>
            <person name="McBride C.S."/>
            <person name="McKernan B."/>
            <person name="McKernan K."/>
            <person name="Mendez-Lago M."/>
            <person name="Minx P."/>
            <person name="Mollenhauer M.U."/>
            <person name="Montooth K."/>
            <person name="Mount S.M."/>
            <person name="Mu X."/>
            <person name="Myers E."/>
            <person name="Negre B."/>
            <person name="Newfeld S."/>
            <person name="Nielsen R."/>
            <person name="Noor M.A."/>
            <person name="O'Grady P."/>
            <person name="Pachter L."/>
            <person name="Papaceit M."/>
            <person name="Parisi M.J."/>
            <person name="Parisi M."/>
            <person name="Parts L."/>
            <person name="Pedersen J.S."/>
            <person name="Pesole G."/>
            <person name="Phillippy A.M."/>
            <person name="Ponting C.P."/>
            <person name="Pop M."/>
            <person name="Porcelli D."/>
            <person name="Powell J.R."/>
            <person name="Prohaska S."/>
            <person name="Pruitt K."/>
            <person name="Puig M."/>
            <person name="Quesneville H."/>
            <person name="Ram K.R."/>
            <person name="Rand D."/>
            <person name="Rasmussen M.D."/>
            <person name="Reed L.K."/>
            <person name="Reenan R."/>
            <person name="Reily A."/>
            <person name="Remington K.A."/>
            <person name="Rieger T.T."/>
            <person name="Ritchie M.G."/>
            <person name="Robin C."/>
            <person name="Rogers Y.H."/>
            <person name="Rohde C."/>
            <person name="Rozas J."/>
            <person name="Rubenfield M.J."/>
            <person name="Ruiz A."/>
            <person name="Russo S."/>
            <person name="Salzberg S.L."/>
            <person name="Sanchez-Gracia A."/>
            <person name="Saranga D.J."/>
            <person name="Sato H."/>
            <person name="Schaeffer S.W."/>
            <person name="Schatz M.C."/>
            <person name="Schlenke T."/>
            <person name="Schwartz R."/>
            <person name="Segarra C."/>
            <person name="Singh R.S."/>
            <person name="Sirot L."/>
            <person name="Sirota M."/>
            <person name="Sisneros N.B."/>
            <person name="Smith C.D."/>
            <person name="Smith T.F."/>
            <person name="Spieth J."/>
            <person name="Stage D.E."/>
            <person name="Stark A."/>
            <person name="Stephan W."/>
            <person name="Strausberg R.L."/>
            <person name="Strempel S."/>
            <person name="Sturgill D."/>
            <person name="Sutton G."/>
            <person name="Sutton G.G."/>
            <person name="Tao W."/>
            <person name="Teichmann S."/>
            <person name="Tobari Y.N."/>
            <person name="Tomimura Y."/>
            <person name="Tsolas J.M."/>
            <person name="Valente V.L."/>
            <person name="Venter E."/>
            <person name="Venter J.C."/>
            <person name="Vicario S."/>
            <person name="Vieira F.G."/>
            <person name="Vilella A.J."/>
            <person name="Villasante A."/>
            <person name="Walenz B."/>
            <person name="Wang J."/>
            <person name="Wasserman M."/>
            <person name="Watts T."/>
            <person name="Wilson D."/>
            <person name="Wilson R.K."/>
            <person name="Wing R.A."/>
            <person name="Wolfner M.F."/>
            <person name="Wong A."/>
            <person name="Wong G.K."/>
            <person name="Wu C.I."/>
            <person name="Wu G."/>
            <person name="Yamamoto D."/>
            <person name="Yang H.P."/>
            <person name="Yang S.P."/>
            <person name="Yorke J.A."/>
            <person name="Yoshida K."/>
            <person name="Zdobnov E."/>
            <person name="Zhang P."/>
            <person name="Zhang Y."/>
            <person name="Zimin A.V."/>
            <person name="Baldwin J."/>
            <person name="Abdouelleil A."/>
            <person name="Abdulkadir J."/>
            <person name="Abebe A."/>
            <person name="Abera B."/>
            <person name="Abreu J."/>
            <person name="Acer S.C."/>
            <person name="Aftuck L."/>
            <person name="Alexander A."/>
            <person name="An P."/>
            <person name="Anderson E."/>
            <person name="Anderson S."/>
            <person name="Arachi H."/>
            <person name="Azer M."/>
            <person name="Bachantsang P."/>
            <person name="Barry A."/>
            <person name="Bayul T."/>
            <person name="Berlin A."/>
            <person name="Bessette D."/>
            <person name="Bloom T."/>
            <person name="Blye J."/>
            <person name="Boguslavskiy L."/>
            <person name="Bonnet C."/>
            <person name="Boukhgalter B."/>
            <person name="Bourzgui I."/>
            <person name="Brown A."/>
            <person name="Cahill P."/>
            <person name="Channer S."/>
            <person name="Cheshatsang Y."/>
            <person name="Chuda L."/>
            <person name="Citroen M."/>
            <person name="Collymore A."/>
            <person name="Cooke P."/>
            <person name="Costello M."/>
            <person name="D'Aco K."/>
            <person name="Daza R."/>
            <person name="De Haan G."/>
            <person name="DeGray S."/>
            <person name="DeMaso C."/>
            <person name="Dhargay N."/>
            <person name="Dooley K."/>
            <person name="Dooley E."/>
            <person name="Doricent M."/>
            <person name="Dorje P."/>
            <person name="Dorjee K."/>
            <person name="Dupes A."/>
            <person name="Elong R."/>
            <person name="Falk J."/>
            <person name="Farina A."/>
            <person name="Faro S."/>
            <person name="Ferguson D."/>
            <person name="Fisher S."/>
            <person name="Foley C.D."/>
            <person name="Franke A."/>
            <person name="Friedrich D."/>
            <person name="Gadbois L."/>
            <person name="Gearin G."/>
            <person name="Gearin C.R."/>
            <person name="Giannoukos G."/>
            <person name="Goode T."/>
            <person name="Graham J."/>
            <person name="Grandbois E."/>
            <person name="Grewal S."/>
            <person name="Gyaltsen K."/>
            <person name="Hafez N."/>
            <person name="Hagos B."/>
            <person name="Hall J."/>
            <person name="Henson C."/>
            <person name="Hollinger A."/>
            <person name="Honan T."/>
            <person name="Huard M.D."/>
            <person name="Hughes L."/>
            <person name="Hurhula B."/>
            <person name="Husby M.E."/>
            <person name="Kamat A."/>
            <person name="Kanga B."/>
            <person name="Kashin S."/>
            <person name="Khazanovich D."/>
            <person name="Kisner P."/>
            <person name="Lance K."/>
            <person name="Lara M."/>
            <person name="Lee W."/>
            <person name="Lennon N."/>
            <person name="Letendre F."/>
            <person name="LeVine R."/>
            <person name="Lipovsky A."/>
            <person name="Liu X."/>
            <person name="Liu J."/>
            <person name="Liu S."/>
            <person name="Lokyitsang T."/>
            <person name="Lokyitsang Y."/>
            <person name="Lubonja R."/>
            <person name="Lui A."/>
            <person name="MacDonald P."/>
            <person name="Magnisalis V."/>
            <person name="Maru K."/>
            <person name="Matthews C."/>
            <person name="McCusker W."/>
            <person name="McDonough S."/>
            <person name="Mehta T."/>
            <person name="Meldrim J."/>
            <person name="Meneus L."/>
            <person name="Mihai O."/>
            <person name="Mihalev A."/>
            <person name="Mihova T."/>
            <person name="Mittelman R."/>
            <person name="Mlenga V."/>
            <person name="Montmayeur A."/>
            <person name="Mulrain L."/>
            <person name="Navidi A."/>
            <person name="Naylor J."/>
            <person name="Negash T."/>
            <person name="Nguyen T."/>
            <person name="Nguyen N."/>
            <person name="Nicol R."/>
            <person name="Norbu C."/>
            <person name="Norbu N."/>
            <person name="Novod N."/>
            <person name="O'Neill B."/>
            <person name="Osman S."/>
            <person name="Markiewicz E."/>
            <person name="Oyono O.L."/>
            <person name="Patti C."/>
            <person name="Phunkhang P."/>
            <person name="Pierre F."/>
            <person name="Priest M."/>
            <person name="Raghuraman S."/>
            <person name="Rege F."/>
            <person name="Reyes R."/>
            <person name="Rise C."/>
            <person name="Rogov P."/>
            <person name="Ross K."/>
            <person name="Ryan E."/>
            <person name="Settipalli S."/>
            <person name="Shea T."/>
            <person name="Sherpa N."/>
            <person name="Shi L."/>
            <person name="Shih D."/>
            <person name="Sparrow T."/>
            <person name="Spaulding J."/>
            <person name="Stalker J."/>
            <person name="Stange-Thomann N."/>
            <person name="Stavropoulos S."/>
            <person name="Stone C."/>
            <person name="Strader C."/>
            <person name="Tesfaye S."/>
            <person name="Thomson T."/>
            <person name="Thoulutsang Y."/>
            <person name="Thoulutsang D."/>
            <person name="Topham K."/>
            <person name="Topping I."/>
            <person name="Tsamla T."/>
            <person name="Vassiliev H."/>
            <person name="Vo A."/>
            <person name="Wangchuk T."/>
            <person name="Wangdi T."/>
            <person name="Weiand M."/>
            <person name="Wilkinson J."/>
            <person name="Wilson A."/>
            <person name="Yadav S."/>
            <person name="Young G."/>
            <person name="Yu Q."/>
            <person name="Zembek L."/>
            <person name="Zhong D."/>
            <person name="Zimmer A."/>
            <person name="Zwirko Z."/>
            <person name="Jaffe D.B."/>
            <person name="Alvarez P."/>
            <person name="Brockman W."/>
            <person name="Butler J."/>
            <person name="Chin C."/>
            <person name="Gnerre S."/>
            <person name="Grabherr M."/>
            <person name="Kleber M."/>
            <person name="Mauceli E."/>
            <person name="MacCallum I."/>
        </authorList>
    </citation>
    <scope>NUCLEOTIDE SEQUENCE [LARGE SCALE GENOMIC DNA]</scope>
    <source>
        <strain evidence="3">Tucson 14024-0371.13</strain>
    </source>
</reference>
<evidence type="ECO:0000313" key="2">
    <source>
        <dbReference type="EMBL" id="EDV32375.2"/>
    </source>
</evidence>
<dbReference type="AlphaFoldDB" id="B3MJK7"/>
<evidence type="ECO:0000313" key="3">
    <source>
        <dbReference type="Proteomes" id="UP000007801"/>
    </source>
</evidence>
<gene>
    <name evidence="2" type="primary">Dana\GF15806</name>
    <name evidence="2" type="synonym">dana_GLEANR_16569</name>
    <name evidence="2" type="ORF">GF15806</name>
</gene>
<dbReference type="KEGG" id="dan:6498611"/>
<evidence type="ECO:0000256" key="1">
    <source>
        <dbReference type="SAM" id="MobiDB-lite"/>
    </source>
</evidence>
<dbReference type="HOGENOM" id="CLU_085495_0_0_1"/>
<proteinExistence type="predicted"/>
<keyword evidence="3" id="KW-1185">Reference proteome</keyword>
<sequence>MEEDLEFLINALSVPNTPLTEPYDEGQLQEMRESFKTVQKLIRSRPAEVAESLRQMPRSKAGGDTGRVKDRSLNSMLALMDSDCSRSSPTWKSAESGALTSPIISECGLRGMEIMGRYDNNSASSQTESDEESDGALVPYEELTTDKSASETTLTDYPLTDEPLTDTLSSTISFSIPMKLVWSNSDYSSQTTDSETTIKADGHRFSLTN</sequence>
<name>B3MJK7_DROAN</name>
<dbReference type="eggNOG" id="ENOG502T815">
    <property type="taxonomic scope" value="Eukaryota"/>
</dbReference>
<dbReference type="STRING" id="7217.B3MJK7"/>